<evidence type="ECO:0000313" key="5">
    <source>
        <dbReference type="Proteomes" id="UP000078576"/>
    </source>
</evidence>
<dbReference type="EMBL" id="KN714672">
    <property type="protein sequence ID" value="KUI54164.1"/>
    <property type="molecule type" value="Genomic_DNA"/>
</dbReference>
<dbReference type="Pfam" id="PF13622">
    <property type="entry name" value="4HBT_3"/>
    <property type="match status" value="1"/>
</dbReference>
<dbReference type="PANTHER" id="PTHR38110:SF1">
    <property type="entry name" value="THIOESTERASE DOMAIN-CONTAINING PROTEIN"/>
    <property type="match status" value="1"/>
</dbReference>
<dbReference type="Pfam" id="PF20789">
    <property type="entry name" value="4HBT_3C"/>
    <property type="match status" value="1"/>
</dbReference>
<sequence>MAHHISTLTIALITFMSVLVNASCKLGNQLTESNPPPEPKSELCVTQGEGSWTFAMDVHEIDVPTFDASAPWAGLVDGNSFMIYDNNCIVKGVYSPEDEGNNCGTPYVIEENFLRYVLTIKDIDFDVGSPSFKFAYADGTYSIGENHCDFPNGGYTASCMLAAATAHVASRGHPDTLTAHFQYPSRAAIGPAIVVVEDVKLSGQLSLLHLTLWQDGLLAQAPWTTPSVSRRIVLAYTTHLSLHNFTGISMPTGYEGTRAAILPSLPDFEALKAKEGDGSWELSRLPSFLKLARSLNSWCMYLPRQGALVPGVLDMWIRMTSGERITQAALAFVMDSFPHNLLTFLAAPELLEVPRDGKENTAARKAEEDNHAATLWFPTVVMNLEVKMALPEEGVEWLAVRVTSKQTKDGRFDLNVMMRNVAGELVALSNQVAMIMSIERNTRKKGFSTKAAL</sequence>
<organism evidence="4 5">
    <name type="scientific">Cytospora mali</name>
    <name type="common">Apple Valsa canker fungus</name>
    <name type="synonym">Valsa mali</name>
    <dbReference type="NCBI Taxonomy" id="578113"/>
    <lineage>
        <taxon>Eukaryota</taxon>
        <taxon>Fungi</taxon>
        <taxon>Dikarya</taxon>
        <taxon>Ascomycota</taxon>
        <taxon>Pezizomycotina</taxon>
        <taxon>Sordariomycetes</taxon>
        <taxon>Sordariomycetidae</taxon>
        <taxon>Diaporthales</taxon>
        <taxon>Cytosporaceae</taxon>
        <taxon>Cytospora</taxon>
    </lineage>
</organism>
<feature type="chain" id="PRO_5008265769" evidence="1">
    <location>
        <begin position="23"/>
        <end position="453"/>
    </location>
</feature>
<dbReference type="AlphaFoldDB" id="A0A194UR91"/>
<dbReference type="InterPro" id="IPR049449">
    <property type="entry name" value="TesB_ACOT8-like_N"/>
</dbReference>
<keyword evidence="1" id="KW-0732">Signal</keyword>
<evidence type="ECO:0000256" key="1">
    <source>
        <dbReference type="SAM" id="SignalP"/>
    </source>
</evidence>
<dbReference type="SUPFAM" id="SSF54637">
    <property type="entry name" value="Thioesterase/thiol ester dehydrase-isomerase"/>
    <property type="match status" value="1"/>
</dbReference>
<dbReference type="OrthoDB" id="2532955at2759"/>
<dbReference type="PANTHER" id="PTHR38110">
    <property type="entry name" value="CHROMOSOME 23, WHOLE GENOME SHOTGUN SEQUENCE"/>
    <property type="match status" value="1"/>
</dbReference>
<dbReference type="InterPro" id="IPR049450">
    <property type="entry name" value="ACOT8-like_C"/>
</dbReference>
<feature type="signal peptide" evidence="1">
    <location>
        <begin position="1"/>
        <end position="22"/>
    </location>
</feature>
<feature type="domain" description="Acyl-CoA thioesterase-like C-terminal" evidence="3">
    <location>
        <begin position="295"/>
        <end position="435"/>
    </location>
</feature>
<protein>
    <submittedName>
        <fullName evidence="4">Uncharacterized protein</fullName>
    </submittedName>
</protein>
<evidence type="ECO:0000313" key="4">
    <source>
        <dbReference type="EMBL" id="KUI54164.1"/>
    </source>
</evidence>
<evidence type="ECO:0000259" key="2">
    <source>
        <dbReference type="Pfam" id="PF13622"/>
    </source>
</evidence>
<dbReference type="InterPro" id="IPR052389">
    <property type="entry name" value="Sec_Metab_Biosynth-Assoc"/>
</dbReference>
<accession>A0A194UR91</accession>
<dbReference type="InterPro" id="IPR042171">
    <property type="entry name" value="Acyl-CoA_hotdog"/>
</dbReference>
<proteinExistence type="predicted"/>
<dbReference type="Proteomes" id="UP000078576">
    <property type="component" value="Unassembled WGS sequence"/>
</dbReference>
<dbReference type="InterPro" id="IPR029069">
    <property type="entry name" value="HotDog_dom_sf"/>
</dbReference>
<dbReference type="Gene3D" id="2.40.160.210">
    <property type="entry name" value="Acyl-CoA thioesterase, double hotdog domain"/>
    <property type="match status" value="2"/>
</dbReference>
<dbReference type="STRING" id="694573.A0A194UR91"/>
<name>A0A194UR91_CYTMA</name>
<feature type="domain" description="Acyl-CoA thioesterase-like N-terminal HotDog" evidence="2">
    <location>
        <begin position="149"/>
        <end position="221"/>
    </location>
</feature>
<evidence type="ECO:0000259" key="3">
    <source>
        <dbReference type="Pfam" id="PF20789"/>
    </source>
</evidence>
<gene>
    <name evidence="4" type="ORF">VP1G_01678</name>
</gene>
<keyword evidence="5" id="KW-1185">Reference proteome</keyword>
<reference evidence="5" key="1">
    <citation type="submission" date="2014-12" db="EMBL/GenBank/DDBJ databases">
        <title>Genome Sequence of Valsa Canker Pathogens Uncovers a Specific Adaption of Colonization on Woody Bark.</title>
        <authorList>
            <person name="Yin Z."/>
            <person name="Liu H."/>
            <person name="Gao X."/>
            <person name="Li Z."/>
            <person name="Song N."/>
            <person name="Ke X."/>
            <person name="Dai Q."/>
            <person name="Wu Y."/>
            <person name="Sun Y."/>
            <person name="Xu J.-R."/>
            <person name="Kang Z.K."/>
            <person name="Wang L."/>
            <person name="Huang L."/>
        </authorList>
    </citation>
    <scope>NUCLEOTIDE SEQUENCE [LARGE SCALE GENOMIC DNA]</scope>
    <source>
        <strain evidence="5">SXYL134</strain>
    </source>
</reference>